<gene>
    <name evidence="7" type="ORF">MPUS1402_LOCUS11501</name>
</gene>
<dbReference type="Pfam" id="PF01494">
    <property type="entry name" value="FAD_binding_3"/>
    <property type="match status" value="1"/>
</dbReference>
<evidence type="ECO:0000259" key="6">
    <source>
        <dbReference type="Pfam" id="PF01494"/>
    </source>
</evidence>
<dbReference type="GO" id="GO:0071949">
    <property type="term" value="F:FAD binding"/>
    <property type="evidence" value="ECO:0007669"/>
    <property type="project" value="InterPro"/>
</dbReference>
<keyword evidence="3" id="KW-0274">FAD</keyword>
<reference evidence="7" key="1">
    <citation type="submission" date="2021-01" db="EMBL/GenBank/DDBJ databases">
        <authorList>
            <person name="Corre E."/>
            <person name="Pelletier E."/>
            <person name="Niang G."/>
            <person name="Scheremetjew M."/>
            <person name="Finn R."/>
            <person name="Kale V."/>
            <person name="Holt S."/>
            <person name="Cochrane G."/>
            <person name="Meng A."/>
            <person name="Brown T."/>
            <person name="Cohen L."/>
        </authorList>
    </citation>
    <scope>NUCLEOTIDE SEQUENCE</scope>
    <source>
        <strain evidence="7">RCC1614</strain>
    </source>
</reference>
<evidence type="ECO:0000256" key="3">
    <source>
        <dbReference type="ARBA" id="ARBA00022827"/>
    </source>
</evidence>
<evidence type="ECO:0000256" key="1">
    <source>
        <dbReference type="ARBA" id="ARBA00001974"/>
    </source>
</evidence>
<organism evidence="7">
    <name type="scientific">Micromonas pusilla</name>
    <name type="common">Picoplanktonic green alga</name>
    <name type="synonym">Chromulina pusilla</name>
    <dbReference type="NCBI Taxonomy" id="38833"/>
    <lineage>
        <taxon>Eukaryota</taxon>
        <taxon>Viridiplantae</taxon>
        <taxon>Chlorophyta</taxon>
        <taxon>Mamiellophyceae</taxon>
        <taxon>Mamiellales</taxon>
        <taxon>Mamiellaceae</taxon>
        <taxon>Micromonas</taxon>
    </lineage>
</organism>
<dbReference type="Gene3D" id="3.50.50.60">
    <property type="entry name" value="FAD/NAD(P)-binding domain"/>
    <property type="match status" value="1"/>
</dbReference>
<name>A0A7R9Y7F6_MICPS</name>
<dbReference type="PRINTS" id="PR00420">
    <property type="entry name" value="RNGMNOXGNASE"/>
</dbReference>
<sequence length="569" mass="62062">MSTIASSALAGARAPTNRAATRRAKTTTTTTINATSATSAPRATKATTRRRALVVRHGAADNNNSTRGGDDVMVGPIPVVEIPTPRDDLPEVLVAGGGIAGLITALAMQRKGMKVKVFEKVKEYKLFGGPIQLQCNAQGALDSIAPDVAEKVLAKSTITGDRINGLLDGVAGDWFYRFDTRQPCYNNGLPLTLVIARYDLLEILRDAVGEENIMMQTVVEKYENVGDKVIATLTTGETHEGDVLIGADGINSKMRAQMRGEDPNNPPLAYAGYAVYTAICDYSAPHRDAIHTDVDKTGYQVFLGPKQYFVSSDVGNGQQQYYAFLDVPAGGDDKYAKCEDWENYREMLLDRFSGWCPAVLERLECTRPEDVERRDVFDVLPNPRWIDGRVALLGDSAHAVQPNLGQGGGQAIESAYALADELVKCENKKGVQMALMKYTSRRFLRTGSIHGLSRFSSIMNTVYRRYLGDEPYDFYPEPVRKFWNEVAKLKIPHPGSVVGQMAIMGTMPGLLEYVGGGFNRFGLPAWLGGASHGNGTDRVPRSQVPGVSAPLRDLKKEDFEMKGIPGLAK</sequence>
<feature type="compositionally biased region" description="Low complexity" evidence="5">
    <location>
        <begin position="8"/>
        <end position="19"/>
    </location>
</feature>
<evidence type="ECO:0000256" key="4">
    <source>
        <dbReference type="ARBA" id="ARBA00023002"/>
    </source>
</evidence>
<accession>A0A7R9Y7F6</accession>
<feature type="compositionally biased region" description="Low complexity" evidence="5">
    <location>
        <begin position="26"/>
        <end position="46"/>
    </location>
</feature>
<dbReference type="PANTHER" id="PTHR46496">
    <property type="match status" value="1"/>
</dbReference>
<dbReference type="AlphaFoldDB" id="A0A7R9Y7F6"/>
<evidence type="ECO:0000256" key="2">
    <source>
        <dbReference type="ARBA" id="ARBA00022630"/>
    </source>
</evidence>
<feature type="region of interest" description="Disordered" evidence="5">
    <location>
        <begin position="1"/>
        <end position="49"/>
    </location>
</feature>
<evidence type="ECO:0000313" key="7">
    <source>
        <dbReference type="EMBL" id="CAD8249030.1"/>
    </source>
</evidence>
<proteinExistence type="predicted"/>
<evidence type="ECO:0000256" key="5">
    <source>
        <dbReference type="SAM" id="MobiDB-lite"/>
    </source>
</evidence>
<dbReference type="InterPro" id="IPR036188">
    <property type="entry name" value="FAD/NAD-bd_sf"/>
</dbReference>
<keyword evidence="4" id="KW-0560">Oxidoreductase</keyword>
<dbReference type="PANTHER" id="PTHR46496:SF1">
    <property type="entry name" value="ZEAXANTHIN EPOXIDASE, CHLOROPLASTIC"/>
    <property type="match status" value="1"/>
</dbReference>
<dbReference type="EMBL" id="HBDY01015169">
    <property type="protein sequence ID" value="CAD8249030.1"/>
    <property type="molecule type" value="Transcribed_RNA"/>
</dbReference>
<dbReference type="InterPro" id="IPR002938">
    <property type="entry name" value="FAD-bd"/>
</dbReference>
<comment type="cofactor">
    <cofactor evidence="1">
        <name>FAD</name>
        <dbReference type="ChEBI" id="CHEBI:57692"/>
    </cofactor>
</comment>
<keyword evidence="2" id="KW-0285">Flavoprotein</keyword>
<dbReference type="SUPFAM" id="SSF51905">
    <property type="entry name" value="FAD/NAD(P)-binding domain"/>
    <property type="match status" value="1"/>
</dbReference>
<protein>
    <recommendedName>
        <fullName evidence="6">FAD-binding domain-containing protein</fullName>
    </recommendedName>
</protein>
<feature type="domain" description="FAD-binding" evidence="6">
    <location>
        <begin position="91"/>
        <end position="443"/>
    </location>
</feature>
<dbReference type="GO" id="GO:0016491">
    <property type="term" value="F:oxidoreductase activity"/>
    <property type="evidence" value="ECO:0007669"/>
    <property type="project" value="UniProtKB-KW"/>
</dbReference>